<name>A0A3M7SKM6_BRAPC</name>
<reference evidence="1 2" key="1">
    <citation type="journal article" date="2018" name="Sci. Rep.">
        <title>Genomic signatures of local adaptation to the degree of environmental predictability in rotifers.</title>
        <authorList>
            <person name="Franch-Gras L."/>
            <person name="Hahn C."/>
            <person name="Garcia-Roger E.M."/>
            <person name="Carmona M.J."/>
            <person name="Serra M."/>
            <person name="Gomez A."/>
        </authorList>
    </citation>
    <scope>NUCLEOTIDE SEQUENCE [LARGE SCALE GENOMIC DNA]</scope>
    <source>
        <strain evidence="1">HYR1</strain>
    </source>
</reference>
<evidence type="ECO:0000313" key="2">
    <source>
        <dbReference type="Proteomes" id="UP000276133"/>
    </source>
</evidence>
<dbReference type="Proteomes" id="UP000276133">
    <property type="component" value="Unassembled WGS sequence"/>
</dbReference>
<proteinExistence type="predicted"/>
<sequence length="114" mass="13324">MSTQYQIFRLSQSIILGFSKKEYTGSVFFDLEKALTKLHMLELFTNSKSFKFDRKLSFKNLLENINVKAKINLIPRIKGLKLRNSIELSKIVFKIYVCPSSITLLFRFHAPCKK</sequence>
<organism evidence="1 2">
    <name type="scientific">Brachionus plicatilis</name>
    <name type="common">Marine rotifer</name>
    <name type="synonym">Brachionus muelleri</name>
    <dbReference type="NCBI Taxonomy" id="10195"/>
    <lineage>
        <taxon>Eukaryota</taxon>
        <taxon>Metazoa</taxon>
        <taxon>Spiralia</taxon>
        <taxon>Gnathifera</taxon>
        <taxon>Rotifera</taxon>
        <taxon>Eurotatoria</taxon>
        <taxon>Monogononta</taxon>
        <taxon>Pseudotrocha</taxon>
        <taxon>Ploima</taxon>
        <taxon>Brachionidae</taxon>
        <taxon>Brachionus</taxon>
    </lineage>
</organism>
<gene>
    <name evidence="1" type="ORF">BpHYR1_001824</name>
</gene>
<keyword evidence="2" id="KW-1185">Reference proteome</keyword>
<dbReference type="AlphaFoldDB" id="A0A3M7SKM6"/>
<comment type="caution">
    <text evidence="1">The sequence shown here is derived from an EMBL/GenBank/DDBJ whole genome shotgun (WGS) entry which is preliminary data.</text>
</comment>
<dbReference type="EMBL" id="REGN01001202">
    <property type="protein sequence ID" value="RNA36333.1"/>
    <property type="molecule type" value="Genomic_DNA"/>
</dbReference>
<accession>A0A3M7SKM6</accession>
<evidence type="ECO:0000313" key="1">
    <source>
        <dbReference type="EMBL" id="RNA36333.1"/>
    </source>
</evidence>
<protein>
    <submittedName>
        <fullName evidence="1">Uncharacterized protein</fullName>
    </submittedName>
</protein>